<keyword evidence="1" id="KW-0472">Membrane</keyword>
<dbReference type="OrthoDB" id="442503at2759"/>
<gene>
    <name evidence="2" type="ORF">LOAG_08553</name>
</gene>
<keyword evidence="1" id="KW-0812">Transmembrane</keyword>
<dbReference type="CTD" id="9945985"/>
<dbReference type="KEGG" id="loa:LOAG_08553"/>
<dbReference type="GeneID" id="9945985"/>
<organism evidence="2">
    <name type="scientific">Loa loa</name>
    <name type="common">Eye worm</name>
    <name type="synonym">Filaria loa</name>
    <dbReference type="NCBI Taxonomy" id="7209"/>
    <lineage>
        <taxon>Eukaryota</taxon>
        <taxon>Metazoa</taxon>
        <taxon>Ecdysozoa</taxon>
        <taxon>Nematoda</taxon>
        <taxon>Chromadorea</taxon>
        <taxon>Rhabditida</taxon>
        <taxon>Spirurina</taxon>
        <taxon>Spiruromorpha</taxon>
        <taxon>Filarioidea</taxon>
        <taxon>Onchocercidae</taxon>
        <taxon>Loa</taxon>
    </lineage>
</organism>
<accession>A0A1S0TTD3</accession>
<feature type="transmembrane region" description="Helical" evidence="1">
    <location>
        <begin position="15"/>
        <end position="37"/>
    </location>
</feature>
<name>A0A1S0TTD3_LOALO</name>
<sequence length="104" mass="12379">MRLRKSNSNPQATDLWFGFTASFIFITMLEALIVISLEYKSRELRKKAEADVSDMSRYQIMMLMLQSSRYHSTARHIDRYWSNVISGRFPSLLHNLLFRHHRGR</sequence>
<evidence type="ECO:0000256" key="1">
    <source>
        <dbReference type="SAM" id="Phobius"/>
    </source>
</evidence>
<protein>
    <submittedName>
        <fullName evidence="2">Uncharacterized protein</fullName>
    </submittedName>
</protein>
<dbReference type="InterPro" id="IPR038050">
    <property type="entry name" value="Neuro_actylchol_rec"/>
</dbReference>
<dbReference type="EMBL" id="JH712074">
    <property type="protein sequence ID" value="EFO19935.1"/>
    <property type="molecule type" value="Genomic_DNA"/>
</dbReference>
<dbReference type="InParanoid" id="A0A1S0TTD3"/>
<evidence type="ECO:0000313" key="2">
    <source>
        <dbReference type="EMBL" id="EFO19935.1"/>
    </source>
</evidence>
<dbReference type="Gene3D" id="1.20.58.390">
    <property type="entry name" value="Neurotransmitter-gated ion-channel transmembrane domain"/>
    <property type="match status" value="1"/>
</dbReference>
<dbReference type="RefSeq" id="XP_003144131.1">
    <property type="nucleotide sequence ID" value="XM_003144083.1"/>
</dbReference>
<dbReference type="AlphaFoldDB" id="A0A1S0TTD3"/>
<reference evidence="2" key="1">
    <citation type="submission" date="2012-04" db="EMBL/GenBank/DDBJ databases">
        <title>The Genome Sequence of Loa loa.</title>
        <authorList>
            <consortium name="The Broad Institute Genome Sequencing Platform"/>
            <consortium name="Broad Institute Genome Sequencing Center for Infectious Disease"/>
            <person name="Nutman T.B."/>
            <person name="Fink D.L."/>
            <person name="Russ C."/>
            <person name="Young S."/>
            <person name="Zeng Q."/>
            <person name="Gargeya S."/>
            <person name="Alvarado L."/>
            <person name="Berlin A."/>
            <person name="Chapman S.B."/>
            <person name="Chen Z."/>
            <person name="Freedman E."/>
            <person name="Gellesch M."/>
            <person name="Goldberg J."/>
            <person name="Griggs A."/>
            <person name="Gujja S."/>
            <person name="Heilman E.R."/>
            <person name="Heiman D."/>
            <person name="Howarth C."/>
            <person name="Mehta T."/>
            <person name="Neiman D."/>
            <person name="Pearson M."/>
            <person name="Roberts A."/>
            <person name="Saif S."/>
            <person name="Shea T."/>
            <person name="Shenoy N."/>
            <person name="Sisk P."/>
            <person name="Stolte C."/>
            <person name="Sykes S."/>
            <person name="White J."/>
            <person name="Yandava C."/>
            <person name="Haas B."/>
            <person name="Henn M.R."/>
            <person name="Nusbaum C."/>
            <person name="Birren B."/>
        </authorList>
    </citation>
    <scope>NUCLEOTIDE SEQUENCE [LARGE SCALE GENOMIC DNA]</scope>
</reference>
<proteinExistence type="predicted"/>
<keyword evidence="1" id="KW-1133">Transmembrane helix</keyword>